<evidence type="ECO:0000313" key="2">
    <source>
        <dbReference type="Proteomes" id="UP001163823"/>
    </source>
</evidence>
<sequence length="68" mass="8011">MSWSWLTGALALHEVSDCKSIDHYIKQSQRTRHHFKNCTFSNYPWQSLDALYCMIPDLVVLWYTTAMA</sequence>
<accession>A0AAD7PC68</accession>
<evidence type="ECO:0000313" key="1">
    <source>
        <dbReference type="EMBL" id="KAJ7950248.1"/>
    </source>
</evidence>
<comment type="caution">
    <text evidence="1">The sequence shown here is derived from an EMBL/GenBank/DDBJ whole genome shotgun (WGS) entry which is preliminary data.</text>
</comment>
<organism evidence="1 2">
    <name type="scientific">Quillaja saponaria</name>
    <name type="common">Soap bark tree</name>
    <dbReference type="NCBI Taxonomy" id="32244"/>
    <lineage>
        <taxon>Eukaryota</taxon>
        <taxon>Viridiplantae</taxon>
        <taxon>Streptophyta</taxon>
        <taxon>Embryophyta</taxon>
        <taxon>Tracheophyta</taxon>
        <taxon>Spermatophyta</taxon>
        <taxon>Magnoliopsida</taxon>
        <taxon>eudicotyledons</taxon>
        <taxon>Gunneridae</taxon>
        <taxon>Pentapetalae</taxon>
        <taxon>rosids</taxon>
        <taxon>fabids</taxon>
        <taxon>Fabales</taxon>
        <taxon>Quillajaceae</taxon>
        <taxon>Quillaja</taxon>
    </lineage>
</organism>
<dbReference type="Proteomes" id="UP001163823">
    <property type="component" value="Chromosome 11"/>
</dbReference>
<proteinExistence type="predicted"/>
<protein>
    <submittedName>
        <fullName evidence="1">Uncharacterized protein</fullName>
    </submittedName>
</protein>
<dbReference type="EMBL" id="JARAOO010000011">
    <property type="protein sequence ID" value="KAJ7950248.1"/>
    <property type="molecule type" value="Genomic_DNA"/>
</dbReference>
<dbReference type="AlphaFoldDB" id="A0AAD7PC68"/>
<name>A0AAD7PC68_QUISA</name>
<reference evidence="1" key="1">
    <citation type="journal article" date="2023" name="Science">
        <title>Elucidation of the pathway for biosynthesis of saponin adjuvants from the soapbark tree.</title>
        <authorList>
            <person name="Reed J."/>
            <person name="Orme A."/>
            <person name="El-Demerdash A."/>
            <person name="Owen C."/>
            <person name="Martin L.B.B."/>
            <person name="Misra R.C."/>
            <person name="Kikuchi S."/>
            <person name="Rejzek M."/>
            <person name="Martin A.C."/>
            <person name="Harkess A."/>
            <person name="Leebens-Mack J."/>
            <person name="Louveau T."/>
            <person name="Stephenson M.J."/>
            <person name="Osbourn A."/>
        </authorList>
    </citation>
    <scope>NUCLEOTIDE SEQUENCE</scope>
    <source>
        <strain evidence="1">S10</strain>
    </source>
</reference>
<gene>
    <name evidence="1" type="ORF">O6P43_026462</name>
</gene>
<keyword evidence="2" id="KW-1185">Reference proteome</keyword>
<dbReference type="KEGG" id="qsa:O6P43_026462"/>